<dbReference type="InterPro" id="IPR014718">
    <property type="entry name" value="GH-type_carb-bd"/>
</dbReference>
<dbReference type="EC" id="5.1.3.3" evidence="1"/>
<reference evidence="1 2" key="1">
    <citation type="submission" date="2019-09" db="EMBL/GenBank/DDBJ databases">
        <authorList>
            <person name="Criscuolo A."/>
        </authorList>
    </citation>
    <scope>NUCLEOTIDE SEQUENCE [LARGE SCALE GENOMIC DNA]</scope>
    <source>
        <strain evidence="2">3(2)</strain>
    </source>
</reference>
<dbReference type="AlphaFoldDB" id="A0A5K1I1R2"/>
<dbReference type="InterPro" id="IPR011013">
    <property type="entry name" value="Gal_mutarotase_sf_dom"/>
</dbReference>
<dbReference type="CDD" id="cd09021">
    <property type="entry name" value="Aldose_epim_Ec_YphB"/>
    <property type="match status" value="1"/>
</dbReference>
<name>A0A5K1I1R2_9GAMM</name>
<protein>
    <submittedName>
        <fullName evidence="1">Aldose 1-epimerase</fullName>
        <ecNumber evidence="1">5.1.3.3</ecNumber>
    </submittedName>
</protein>
<dbReference type="RefSeq" id="WP_225809655.1">
    <property type="nucleotide sequence ID" value="NZ_CABVOU010000015.1"/>
</dbReference>
<dbReference type="Pfam" id="PF01263">
    <property type="entry name" value="Aldose_epim"/>
    <property type="match status" value="1"/>
</dbReference>
<gene>
    <name evidence="1" type="primary">galM</name>
    <name evidence="1" type="ORF">HALO32_00381</name>
</gene>
<keyword evidence="2" id="KW-1185">Reference proteome</keyword>
<evidence type="ECO:0000313" key="1">
    <source>
        <dbReference type="EMBL" id="VVZ94331.1"/>
    </source>
</evidence>
<dbReference type="Gene3D" id="2.70.98.10">
    <property type="match status" value="1"/>
</dbReference>
<dbReference type="EMBL" id="CABVOU010000015">
    <property type="protein sequence ID" value="VVZ94331.1"/>
    <property type="molecule type" value="Genomic_DNA"/>
</dbReference>
<dbReference type="GO" id="GO:0004034">
    <property type="term" value="F:aldose 1-epimerase activity"/>
    <property type="evidence" value="ECO:0007669"/>
    <property type="project" value="UniProtKB-EC"/>
</dbReference>
<dbReference type="InterPro" id="IPR008183">
    <property type="entry name" value="Aldose_1/G6P_1-epimerase"/>
</dbReference>
<dbReference type="SUPFAM" id="SSF74650">
    <property type="entry name" value="Galactose mutarotase-like"/>
    <property type="match status" value="1"/>
</dbReference>
<evidence type="ECO:0000313" key="2">
    <source>
        <dbReference type="Proteomes" id="UP000326725"/>
    </source>
</evidence>
<dbReference type="GO" id="GO:0030246">
    <property type="term" value="F:carbohydrate binding"/>
    <property type="evidence" value="ECO:0007669"/>
    <property type="project" value="InterPro"/>
</dbReference>
<organism evidence="1 2">
    <name type="scientific">Halomonas lysinitropha</name>
    <dbReference type="NCBI Taxonomy" id="2607506"/>
    <lineage>
        <taxon>Bacteria</taxon>
        <taxon>Pseudomonadati</taxon>
        <taxon>Pseudomonadota</taxon>
        <taxon>Gammaproteobacteria</taxon>
        <taxon>Oceanospirillales</taxon>
        <taxon>Halomonadaceae</taxon>
        <taxon>Halomonas</taxon>
    </lineage>
</organism>
<sequence>MSVILRNAALRLEVLPELGGCVVRFDALTPHGAEPLFRPGHASGQDPNGMGLYPLVPWSNRISAGGFTWRGRHYPLPANLAGEPLPIHGDGWQTPWQVESRGEDVLHLCLRSSTQAPFDYRAELIYRLEREWLDVSLAVTHLGEQPAPYGLGLHPWFPRTADVRLEAPAEGVWDVNDRQLPTEWQRLDSGDPWNFSRSCALPSGLIDNLFTGWNGRARLHWPGRGVTLEVTATPGASRFLVFSPGEHADFFCFEPISHDVDAHHFDDPLAHGLVELRQGESLEFSSRFRLLPPDWPVSHEISSTGNVDRS</sequence>
<accession>A0A5K1I1R2</accession>
<proteinExistence type="predicted"/>
<keyword evidence="1" id="KW-0413">Isomerase</keyword>
<dbReference type="Proteomes" id="UP000326725">
    <property type="component" value="Unassembled WGS sequence"/>
</dbReference>
<dbReference type="GO" id="GO:0005975">
    <property type="term" value="P:carbohydrate metabolic process"/>
    <property type="evidence" value="ECO:0007669"/>
    <property type="project" value="InterPro"/>
</dbReference>